<organism evidence="2 3">
    <name type="scientific">Caenorhabditis briggsae</name>
    <dbReference type="NCBI Taxonomy" id="6238"/>
    <lineage>
        <taxon>Eukaryota</taxon>
        <taxon>Metazoa</taxon>
        <taxon>Ecdysozoa</taxon>
        <taxon>Nematoda</taxon>
        <taxon>Chromadorea</taxon>
        <taxon>Rhabditida</taxon>
        <taxon>Rhabditina</taxon>
        <taxon>Rhabditomorpha</taxon>
        <taxon>Rhabditoidea</taxon>
        <taxon>Rhabditidae</taxon>
        <taxon>Peloderinae</taxon>
        <taxon>Caenorhabditis</taxon>
    </lineage>
</organism>
<dbReference type="Proteomes" id="UP000827892">
    <property type="component" value="Chromosome I"/>
</dbReference>
<sequence>MGSKDIGSKELFTQSLYAQSAPVGPKSKENMSMAPKSLPATSAPNANSSFPRSATWSSSVSQTCSTVSKRVHSTRSPNSSPTTRNTLVPAHRPPFNSKIRFSSNHGSFIIRM</sequence>
<proteinExistence type="predicted"/>
<feature type="region of interest" description="Disordered" evidence="1">
    <location>
        <begin position="1"/>
        <end position="98"/>
    </location>
</feature>
<dbReference type="AlphaFoldDB" id="A0AAE9DZQ6"/>
<evidence type="ECO:0000313" key="3">
    <source>
        <dbReference type="Proteomes" id="UP000827892"/>
    </source>
</evidence>
<evidence type="ECO:0000313" key="2">
    <source>
        <dbReference type="EMBL" id="ULU13688.1"/>
    </source>
</evidence>
<reference evidence="2 3" key="1">
    <citation type="submission" date="2022-05" db="EMBL/GenBank/DDBJ databases">
        <title>Chromosome-level reference genomes for two strains of Caenorhabditis briggsae: an improved platform for comparative genomics.</title>
        <authorList>
            <person name="Stevens L."/>
            <person name="Andersen E.C."/>
        </authorList>
    </citation>
    <scope>NUCLEOTIDE SEQUENCE [LARGE SCALE GENOMIC DNA]</scope>
    <source>
        <strain evidence="2">QX1410_ONT</strain>
        <tissue evidence="2">Whole-organism</tissue>
    </source>
</reference>
<protein>
    <submittedName>
        <fullName evidence="2">Uncharacterized protein</fullName>
    </submittedName>
</protein>
<gene>
    <name evidence="2" type="ORF">L3Y34_016280</name>
</gene>
<feature type="compositionally biased region" description="Polar residues" evidence="1">
    <location>
        <begin position="39"/>
        <end position="52"/>
    </location>
</feature>
<dbReference type="EMBL" id="CP090891">
    <property type="protein sequence ID" value="ULU13688.1"/>
    <property type="molecule type" value="Genomic_DNA"/>
</dbReference>
<accession>A0AAE9DZQ6</accession>
<name>A0AAE9DZQ6_CAEBR</name>
<feature type="compositionally biased region" description="Low complexity" evidence="1">
    <location>
        <begin position="53"/>
        <end position="86"/>
    </location>
</feature>
<evidence type="ECO:0000256" key="1">
    <source>
        <dbReference type="SAM" id="MobiDB-lite"/>
    </source>
</evidence>